<evidence type="ECO:0000256" key="1">
    <source>
        <dbReference type="SAM" id="MobiDB-lite"/>
    </source>
</evidence>
<dbReference type="AlphaFoldDB" id="D3B118"/>
<dbReference type="InParanoid" id="D3B118"/>
<proteinExistence type="predicted"/>
<keyword evidence="3" id="KW-1185">Reference proteome</keyword>
<accession>D3B118</accession>
<feature type="compositionally biased region" description="Low complexity" evidence="1">
    <location>
        <begin position="1"/>
        <end position="34"/>
    </location>
</feature>
<reference evidence="2 3" key="1">
    <citation type="journal article" date="2011" name="Genome Res.">
        <title>Phylogeny-wide analysis of social amoeba genomes highlights ancient origins for complex intercellular communication.</title>
        <authorList>
            <person name="Heidel A.J."/>
            <person name="Lawal H.M."/>
            <person name="Felder M."/>
            <person name="Schilde C."/>
            <person name="Helps N.R."/>
            <person name="Tunggal B."/>
            <person name="Rivero F."/>
            <person name="John U."/>
            <person name="Schleicher M."/>
            <person name="Eichinger L."/>
            <person name="Platzer M."/>
            <person name="Noegel A.A."/>
            <person name="Schaap P."/>
            <person name="Gloeckner G."/>
        </authorList>
    </citation>
    <scope>NUCLEOTIDE SEQUENCE [LARGE SCALE GENOMIC DNA]</scope>
    <source>
        <strain evidence="3">ATCC 26659 / Pp 5 / PN500</strain>
    </source>
</reference>
<evidence type="ECO:0000313" key="3">
    <source>
        <dbReference type="Proteomes" id="UP000001396"/>
    </source>
</evidence>
<comment type="caution">
    <text evidence="2">The sequence shown here is derived from an EMBL/GenBank/DDBJ whole genome shotgun (WGS) entry which is preliminary data.</text>
</comment>
<dbReference type="GeneID" id="31357512"/>
<evidence type="ECO:0000313" key="2">
    <source>
        <dbReference type="EMBL" id="EFA84992.1"/>
    </source>
</evidence>
<sequence length="227" mass="24268">MSTTTTSAVGVGSTNKTTSSTTATSNSTTTKTTPSSPPTPTTLTKEKKTIEEMPGFFPSTFKSNTIQIINYSNEALVALIKMDPNAHYYSEVSLGLGSNSSTTNSAISSLGGISGTLKKDVKQTAPIQRINLRVENKTHDIDIDGSKAYVSVFKLGQTGDHYLGVIEDRLVKKGKVLNINQNHITDLTTPGFNITHYDLLFNKMITPSSSSPQLSSTNSTPNTSNSP</sequence>
<feature type="region of interest" description="Disordered" evidence="1">
    <location>
        <begin position="208"/>
        <end position="227"/>
    </location>
</feature>
<dbReference type="EMBL" id="ADBJ01000008">
    <property type="protein sequence ID" value="EFA84992.1"/>
    <property type="molecule type" value="Genomic_DNA"/>
</dbReference>
<dbReference type="Proteomes" id="UP000001396">
    <property type="component" value="Unassembled WGS sequence"/>
</dbReference>
<organism evidence="2 3">
    <name type="scientific">Heterostelium pallidum (strain ATCC 26659 / Pp 5 / PN500)</name>
    <name type="common">Cellular slime mold</name>
    <name type="synonym">Polysphondylium pallidum</name>
    <dbReference type="NCBI Taxonomy" id="670386"/>
    <lineage>
        <taxon>Eukaryota</taxon>
        <taxon>Amoebozoa</taxon>
        <taxon>Evosea</taxon>
        <taxon>Eumycetozoa</taxon>
        <taxon>Dictyostelia</taxon>
        <taxon>Acytosteliales</taxon>
        <taxon>Acytosteliaceae</taxon>
        <taxon>Heterostelium</taxon>
    </lineage>
</organism>
<feature type="region of interest" description="Disordered" evidence="1">
    <location>
        <begin position="1"/>
        <end position="47"/>
    </location>
</feature>
<gene>
    <name evidence="2" type="ORF">PPL_01986</name>
</gene>
<name>D3B118_HETP5</name>
<protein>
    <submittedName>
        <fullName evidence="2">Uncharacterized protein</fullName>
    </submittedName>
</protein>
<dbReference type="RefSeq" id="XP_020437102.1">
    <property type="nucleotide sequence ID" value="XM_020572985.1"/>
</dbReference>